<protein>
    <recommendedName>
        <fullName evidence="5">Peptidase S8/S53 domain-containing protein</fullName>
    </recommendedName>
</protein>
<sequence>MTELAVAAVFNIVSLLICQLCRAGTLDPRKVNGKIVSCTPEGKIKSVAEGQEALSAVCWADDPISLGATIRMSPARTLFGRKPAPPIQNSQVHPSMSCPHVSVIAGLLKTPHPSCTPAAIKSAIMTTGILAATTFDNTSKPTQDAFDEEVADPFTYGLGHVRPDLAVDPGLVYDLGLTDYLNFLCASGYD</sequence>
<evidence type="ECO:0000256" key="3">
    <source>
        <dbReference type="ARBA" id="ARBA00022729"/>
    </source>
</evidence>
<keyword evidence="7" id="KW-1185">Reference proteome</keyword>
<dbReference type="SUPFAM" id="SSF52743">
    <property type="entry name" value="Subtilisin-like"/>
    <property type="match status" value="1"/>
</dbReference>
<dbReference type="GO" id="GO:0006508">
    <property type="term" value="P:proteolysis"/>
    <property type="evidence" value="ECO:0007669"/>
    <property type="project" value="InterPro"/>
</dbReference>
<evidence type="ECO:0000256" key="1">
    <source>
        <dbReference type="ARBA" id="ARBA00004613"/>
    </source>
</evidence>
<dbReference type="GO" id="GO:0005576">
    <property type="term" value="C:extracellular region"/>
    <property type="evidence" value="ECO:0007669"/>
    <property type="project" value="UniProtKB-SubCell"/>
</dbReference>
<gene>
    <name evidence="6" type="ORF">VNO78_15111</name>
</gene>
<dbReference type="Proteomes" id="UP001386955">
    <property type="component" value="Unassembled WGS sequence"/>
</dbReference>
<feature type="domain" description="Peptidase S8/S53" evidence="5">
    <location>
        <begin position="95"/>
        <end position="143"/>
    </location>
</feature>
<evidence type="ECO:0000256" key="4">
    <source>
        <dbReference type="SAM" id="SignalP"/>
    </source>
</evidence>
<evidence type="ECO:0000256" key="2">
    <source>
        <dbReference type="ARBA" id="ARBA00011073"/>
    </source>
</evidence>
<dbReference type="InterPro" id="IPR000209">
    <property type="entry name" value="Peptidase_S8/S53_dom"/>
</dbReference>
<dbReference type="Pfam" id="PF00082">
    <property type="entry name" value="Peptidase_S8"/>
    <property type="match status" value="1"/>
</dbReference>
<comment type="similarity">
    <text evidence="2">Belongs to the peptidase S8 family.</text>
</comment>
<dbReference type="EMBL" id="JAYMYS010000004">
    <property type="protein sequence ID" value="KAK7394579.1"/>
    <property type="molecule type" value="Genomic_DNA"/>
</dbReference>
<dbReference type="AlphaFoldDB" id="A0AAN9SFD6"/>
<organism evidence="6 7">
    <name type="scientific">Psophocarpus tetragonolobus</name>
    <name type="common">Winged bean</name>
    <name type="synonym">Dolichos tetragonolobus</name>
    <dbReference type="NCBI Taxonomy" id="3891"/>
    <lineage>
        <taxon>Eukaryota</taxon>
        <taxon>Viridiplantae</taxon>
        <taxon>Streptophyta</taxon>
        <taxon>Embryophyta</taxon>
        <taxon>Tracheophyta</taxon>
        <taxon>Spermatophyta</taxon>
        <taxon>Magnoliopsida</taxon>
        <taxon>eudicotyledons</taxon>
        <taxon>Gunneridae</taxon>
        <taxon>Pentapetalae</taxon>
        <taxon>rosids</taxon>
        <taxon>fabids</taxon>
        <taxon>Fabales</taxon>
        <taxon>Fabaceae</taxon>
        <taxon>Papilionoideae</taxon>
        <taxon>50 kb inversion clade</taxon>
        <taxon>NPAAA clade</taxon>
        <taxon>indigoferoid/millettioid clade</taxon>
        <taxon>Phaseoleae</taxon>
        <taxon>Psophocarpus</taxon>
    </lineage>
</organism>
<comment type="subcellular location">
    <subcellularLocation>
        <location evidence="1">Secreted</location>
    </subcellularLocation>
</comment>
<evidence type="ECO:0000259" key="5">
    <source>
        <dbReference type="Pfam" id="PF00082"/>
    </source>
</evidence>
<dbReference type="Gene3D" id="3.40.50.200">
    <property type="entry name" value="Peptidase S8/S53 domain"/>
    <property type="match status" value="1"/>
</dbReference>
<dbReference type="InterPro" id="IPR045051">
    <property type="entry name" value="SBT"/>
</dbReference>
<proteinExistence type="inferred from homology"/>
<name>A0AAN9SFD6_PSOTE</name>
<dbReference type="GO" id="GO:0004252">
    <property type="term" value="F:serine-type endopeptidase activity"/>
    <property type="evidence" value="ECO:0007669"/>
    <property type="project" value="InterPro"/>
</dbReference>
<keyword evidence="3 4" id="KW-0732">Signal</keyword>
<evidence type="ECO:0000313" key="6">
    <source>
        <dbReference type="EMBL" id="KAK7394579.1"/>
    </source>
</evidence>
<feature type="signal peptide" evidence="4">
    <location>
        <begin position="1"/>
        <end position="23"/>
    </location>
</feature>
<dbReference type="PANTHER" id="PTHR10795">
    <property type="entry name" value="PROPROTEIN CONVERTASE SUBTILISIN/KEXIN"/>
    <property type="match status" value="1"/>
</dbReference>
<evidence type="ECO:0000313" key="7">
    <source>
        <dbReference type="Proteomes" id="UP001386955"/>
    </source>
</evidence>
<dbReference type="InterPro" id="IPR036852">
    <property type="entry name" value="Peptidase_S8/S53_dom_sf"/>
</dbReference>
<accession>A0AAN9SFD6</accession>
<feature type="chain" id="PRO_5042948270" description="Peptidase S8/S53 domain-containing protein" evidence="4">
    <location>
        <begin position="24"/>
        <end position="190"/>
    </location>
</feature>
<reference evidence="6 7" key="1">
    <citation type="submission" date="2024-01" db="EMBL/GenBank/DDBJ databases">
        <title>The genomes of 5 underutilized Papilionoideae crops provide insights into root nodulation and disease resistanc.</title>
        <authorList>
            <person name="Jiang F."/>
        </authorList>
    </citation>
    <scope>NUCLEOTIDE SEQUENCE [LARGE SCALE GENOMIC DNA]</scope>
    <source>
        <strain evidence="6">DUOXIRENSHENG_FW03</strain>
        <tissue evidence="6">Leaves</tissue>
    </source>
</reference>
<comment type="caution">
    <text evidence="6">The sequence shown here is derived from an EMBL/GenBank/DDBJ whole genome shotgun (WGS) entry which is preliminary data.</text>
</comment>